<dbReference type="PANTHER" id="PTHR34183:SF1">
    <property type="entry name" value="ENDOLYTIC PEPTIDOGLYCAN TRANSGLYCOSYLASE RLPA"/>
    <property type="match status" value="1"/>
</dbReference>
<organism evidence="10 11">
    <name type="scientific">Helicobacter saguini</name>
    <dbReference type="NCBI Taxonomy" id="1548018"/>
    <lineage>
        <taxon>Bacteria</taxon>
        <taxon>Pseudomonadati</taxon>
        <taxon>Campylobacterota</taxon>
        <taxon>Epsilonproteobacteria</taxon>
        <taxon>Campylobacterales</taxon>
        <taxon>Helicobacteraceae</taxon>
        <taxon>Helicobacter</taxon>
    </lineage>
</organism>
<feature type="region of interest" description="Disordered" evidence="6">
    <location>
        <begin position="71"/>
        <end position="137"/>
    </location>
</feature>
<feature type="compositionally biased region" description="Low complexity" evidence="6">
    <location>
        <begin position="93"/>
        <end position="108"/>
    </location>
</feature>
<dbReference type="NCBIfam" id="TIGR00413">
    <property type="entry name" value="rlpA"/>
    <property type="match status" value="1"/>
</dbReference>
<evidence type="ECO:0000256" key="5">
    <source>
        <dbReference type="RuleBase" id="RU003495"/>
    </source>
</evidence>
<proteinExistence type="inferred from homology"/>
<dbReference type="InterPro" id="IPR036680">
    <property type="entry name" value="SPOR-like_sf"/>
</dbReference>
<dbReference type="PROSITE" id="PS51257">
    <property type="entry name" value="PROKAR_LIPOPROTEIN"/>
    <property type="match status" value="1"/>
</dbReference>
<keyword evidence="4" id="KW-1003">Cell membrane</keyword>
<reference evidence="10" key="3">
    <citation type="submission" date="2018-04" db="EMBL/GenBank/DDBJ databases">
        <authorList>
            <person name="Sheh A."/>
            <person name="Shen Z."/>
            <person name="Mannion A.J."/>
            <person name="Fox J.G."/>
        </authorList>
    </citation>
    <scope>NUCLEOTIDE SEQUENCE</scope>
    <source>
        <strain evidence="10">MIT 97-6194</strain>
    </source>
</reference>
<dbReference type="Pfam" id="PF05036">
    <property type="entry name" value="SPOR"/>
    <property type="match status" value="1"/>
</dbReference>
<dbReference type="Pfam" id="PF03330">
    <property type="entry name" value="DPBB_1"/>
    <property type="match status" value="1"/>
</dbReference>
<feature type="compositionally biased region" description="Basic and acidic residues" evidence="6">
    <location>
        <begin position="304"/>
        <end position="362"/>
    </location>
</feature>
<feature type="compositionally biased region" description="Acidic residues" evidence="6">
    <location>
        <begin position="407"/>
        <end position="417"/>
    </location>
</feature>
<accession>A0A4U8T7N5</accession>
<dbReference type="Gene3D" id="2.40.40.10">
    <property type="entry name" value="RlpA-like domain"/>
    <property type="match status" value="1"/>
</dbReference>
<evidence type="ECO:0000313" key="10">
    <source>
        <dbReference type="EMBL" id="TLD95554.1"/>
    </source>
</evidence>
<dbReference type="EC" id="4.2.2.-" evidence="4"/>
<dbReference type="InterPro" id="IPR009009">
    <property type="entry name" value="RlpA-like_DPBB"/>
</dbReference>
<keyword evidence="2 4" id="KW-0456">Lyase</keyword>
<feature type="compositionally biased region" description="Basic and acidic residues" evidence="6">
    <location>
        <begin position="495"/>
        <end position="507"/>
    </location>
</feature>
<feature type="compositionally biased region" description="Basic and acidic residues" evidence="6">
    <location>
        <begin position="272"/>
        <end position="294"/>
    </location>
</feature>
<dbReference type="CDD" id="cd22268">
    <property type="entry name" value="DPBB_RlpA-like"/>
    <property type="match status" value="1"/>
</dbReference>
<dbReference type="AlphaFoldDB" id="A0A4U8T7N5"/>
<dbReference type="GO" id="GO:0071555">
    <property type="term" value="P:cell wall organization"/>
    <property type="evidence" value="ECO:0007669"/>
    <property type="project" value="UniProtKB-KW"/>
</dbReference>
<dbReference type="InterPro" id="IPR007730">
    <property type="entry name" value="SPOR-like_dom"/>
</dbReference>
<keyword evidence="4 7" id="KW-0472">Membrane</keyword>
<reference evidence="10 11" key="1">
    <citation type="journal article" date="2014" name="Genome Announc.">
        <title>Draft genome sequences of eight enterohepatic helicobacter species isolated from both laboratory and wild rodents.</title>
        <authorList>
            <person name="Sheh A."/>
            <person name="Shen Z."/>
            <person name="Fox J.G."/>
        </authorList>
    </citation>
    <scope>NUCLEOTIDE SEQUENCE [LARGE SCALE GENOMIC DNA]</scope>
    <source>
        <strain evidence="10 11">MIT 97-6194</strain>
    </source>
</reference>
<evidence type="ECO:0000256" key="1">
    <source>
        <dbReference type="ARBA" id="ARBA00022729"/>
    </source>
</evidence>
<name>A0A4U8T7N5_9HELI</name>
<reference evidence="9 12" key="4">
    <citation type="submission" date="2019-12" db="EMBL/GenBank/DDBJ databases">
        <title>Multi-Generational Helicobacter saguini Isolates.</title>
        <authorList>
            <person name="Mannion A."/>
            <person name="Shen Z."/>
            <person name="Fox J.G."/>
        </authorList>
    </citation>
    <scope>NUCLEOTIDE SEQUENCE [LARGE SCALE GENOMIC DNA]</scope>
    <source>
        <strain evidence="9">16-048</strain>
        <strain evidence="12">16-048 (F4)</strain>
    </source>
</reference>
<evidence type="ECO:0000256" key="6">
    <source>
        <dbReference type="SAM" id="MobiDB-lite"/>
    </source>
</evidence>
<dbReference type="GO" id="GO:0000270">
    <property type="term" value="P:peptidoglycan metabolic process"/>
    <property type="evidence" value="ECO:0007669"/>
    <property type="project" value="UniProtKB-UniRule"/>
</dbReference>
<dbReference type="PROSITE" id="PS51724">
    <property type="entry name" value="SPOR"/>
    <property type="match status" value="1"/>
</dbReference>
<evidence type="ECO:0000313" key="9">
    <source>
        <dbReference type="EMBL" id="MWV69708.1"/>
    </source>
</evidence>
<comment type="subcellular location">
    <subcellularLocation>
        <location evidence="4">Cell membrane</location>
        <topology evidence="4">Lipid-anchor</topology>
    </subcellularLocation>
</comment>
<dbReference type="Proteomes" id="UP000477070">
    <property type="component" value="Unassembled WGS sequence"/>
</dbReference>
<evidence type="ECO:0000313" key="11">
    <source>
        <dbReference type="Proteomes" id="UP000029714"/>
    </source>
</evidence>
<evidence type="ECO:0000256" key="3">
    <source>
        <dbReference type="ARBA" id="ARBA00023316"/>
    </source>
</evidence>
<feature type="region of interest" description="Disordered" evidence="6">
    <location>
        <begin position="482"/>
        <end position="513"/>
    </location>
</feature>
<reference evidence="10 11" key="2">
    <citation type="journal article" date="2016" name="Infect. Immun.">
        <title>Helicobacter saguini, a Novel Helicobacter Isolated from Cotton-Top Tamarins with Ulcerative Colitis, Has Proinflammatory Properties and Induces Typhlocolitis and Dysplasia in Gnotobiotic IL-10-/- Mice.</title>
        <authorList>
            <person name="Shen Z."/>
            <person name="Mannion A."/>
            <person name="Whary M.T."/>
            <person name="Muthupalani S."/>
            <person name="Sheh A."/>
            <person name="Feng Y."/>
            <person name="Gong G."/>
            <person name="Vandamme P."/>
            <person name="Holcombe H.R."/>
            <person name="Paster B.J."/>
            <person name="Fox J.G."/>
        </authorList>
    </citation>
    <scope>NUCLEOTIDE SEQUENCE [LARGE SCALE GENOMIC DNA]</scope>
    <source>
        <strain evidence="10 11">MIT 97-6194</strain>
    </source>
</reference>
<dbReference type="SUPFAM" id="SSF50685">
    <property type="entry name" value="Barwin-like endoglucanases"/>
    <property type="match status" value="1"/>
</dbReference>
<keyword evidence="7" id="KW-1133">Transmembrane helix</keyword>
<keyword evidence="11" id="KW-1185">Reference proteome</keyword>
<keyword evidence="4" id="KW-0449">Lipoprotein</keyword>
<dbReference type="GO" id="GO:0042834">
    <property type="term" value="F:peptidoglycan binding"/>
    <property type="evidence" value="ECO:0007669"/>
    <property type="project" value="InterPro"/>
</dbReference>
<dbReference type="GO" id="GO:0005886">
    <property type="term" value="C:plasma membrane"/>
    <property type="evidence" value="ECO:0007669"/>
    <property type="project" value="UniProtKB-SubCell"/>
</dbReference>
<feature type="compositionally biased region" description="Basic and acidic residues" evidence="6">
    <location>
        <begin position="384"/>
        <end position="406"/>
    </location>
</feature>
<feature type="transmembrane region" description="Helical" evidence="7">
    <location>
        <begin position="15"/>
        <end position="32"/>
    </location>
</feature>
<evidence type="ECO:0000313" key="12">
    <source>
        <dbReference type="Proteomes" id="UP000477070"/>
    </source>
</evidence>
<keyword evidence="7" id="KW-0812">Transmembrane</keyword>
<feature type="compositionally biased region" description="Polar residues" evidence="6">
    <location>
        <begin position="374"/>
        <end position="383"/>
    </location>
</feature>
<gene>
    <name evidence="4" type="primary">rlpA</name>
    <name evidence="9" type="ORF">DCO61_06785</name>
    <name evidence="10" type="ORF">LS64_001460</name>
</gene>
<comment type="caution">
    <text evidence="10">The sequence shown here is derived from an EMBL/GenBank/DDBJ whole genome shotgun (WGS) entry which is preliminary data.</text>
</comment>
<feature type="compositionally biased region" description="Basic and acidic residues" evidence="6">
    <location>
        <begin position="418"/>
        <end position="444"/>
    </location>
</feature>
<dbReference type="Gene3D" id="3.30.70.1070">
    <property type="entry name" value="Sporulation related repeat"/>
    <property type="match status" value="1"/>
</dbReference>
<feature type="domain" description="SPOR" evidence="8">
    <location>
        <begin position="514"/>
        <end position="590"/>
    </location>
</feature>
<dbReference type="InterPro" id="IPR012997">
    <property type="entry name" value="RplA"/>
</dbReference>
<evidence type="ECO:0000256" key="4">
    <source>
        <dbReference type="HAMAP-Rule" id="MF_02071"/>
    </source>
</evidence>
<keyword evidence="4" id="KW-0564">Palmitate</keyword>
<dbReference type="Proteomes" id="UP000029714">
    <property type="component" value="Unassembled WGS sequence"/>
</dbReference>
<dbReference type="EMBL" id="JRMP02000002">
    <property type="protein sequence ID" value="TLD95554.1"/>
    <property type="molecule type" value="Genomic_DNA"/>
</dbReference>
<dbReference type="STRING" id="1548018.LS64_05145"/>
<dbReference type="GO" id="GO:0008932">
    <property type="term" value="F:lytic endotransglycosylase activity"/>
    <property type="evidence" value="ECO:0007669"/>
    <property type="project" value="UniProtKB-UniRule"/>
</dbReference>
<evidence type="ECO:0000256" key="2">
    <source>
        <dbReference type="ARBA" id="ARBA00023239"/>
    </source>
</evidence>
<evidence type="ECO:0000259" key="8">
    <source>
        <dbReference type="PROSITE" id="PS51724"/>
    </source>
</evidence>
<sequence>MRSEVIESKIFQGNMLRYFVLFMFIFMLVGCAPESKYRGGAGSFKSYEGLSDYNNNAVKYKSEYAQGGQSSFDTPLVENSSVGQSGGWGGSSGTSKSGTKGTSKGVTKSSKDKDSKTYEPPVAGSGHFTPTESLMGGMRDSEAIQRATMKPYTVRGKTYTPHPVKVGDTFDGIASWYGPDFHAKATSNGETYNMHAHTAAHKTLPMNTIVRVFSKDTGKSTVVRINDRGPFVEGRIIDLSNVAAHDIAMVSKGVANVRLEVVGFGGDLASNKGEDARDSNNLSRDSKAESKGSESVKTIQDSKQNIESKPSKTTKKSQDSIESKVTETPKTTQDSKDSMDSKKPESKVESKPFTPKDSKVEVIETTDSIESKAGETTQTPQDSKPSEISKDSIESKMPPKDSKSEDSIFEEELLNEELDSKGNVKEPSKDTKEAKKPLENEVTKELESINKELKENLSKDIGNANKDLDNALDKLKDLTNDIESKSQDSKAVPQDSKDSKIEPKNIESKSQNIESKKGNFMISLNAFSSEQNANKFLQEISKNPDYSDYQADIVITDKGLYRVALRGFKTYDEAKAFIETHAIKGHIVKE</sequence>
<keyword evidence="3 4" id="KW-0961">Cell wall biogenesis/degradation</keyword>
<dbReference type="InterPro" id="IPR034718">
    <property type="entry name" value="RlpA"/>
</dbReference>
<comment type="function">
    <text evidence="4">Lytic transglycosylase with a strong preference for naked glycan strands that lack stem peptides.</text>
</comment>
<protein>
    <recommendedName>
        <fullName evidence="4">Probable endolytic peptidoglycan transglycosylase RlpA</fullName>
        <ecNumber evidence="4">4.2.2.-</ecNumber>
    </recommendedName>
</protein>
<keyword evidence="1" id="KW-0732">Signal</keyword>
<feature type="region of interest" description="Disordered" evidence="6">
    <location>
        <begin position="266"/>
        <end position="444"/>
    </location>
</feature>
<evidence type="ECO:0000256" key="7">
    <source>
        <dbReference type="SAM" id="Phobius"/>
    </source>
</evidence>
<dbReference type="SUPFAM" id="SSF110997">
    <property type="entry name" value="Sporulation related repeat"/>
    <property type="match status" value="1"/>
</dbReference>
<dbReference type="HAMAP" id="MF_02071">
    <property type="entry name" value="RlpA"/>
    <property type="match status" value="1"/>
</dbReference>
<dbReference type="InterPro" id="IPR036908">
    <property type="entry name" value="RlpA-like_sf"/>
</dbReference>
<dbReference type="OrthoDB" id="9779128at2"/>
<dbReference type="EMBL" id="QBIU01000001">
    <property type="protein sequence ID" value="MWV69708.1"/>
    <property type="molecule type" value="Genomic_DNA"/>
</dbReference>
<comment type="similarity">
    <text evidence="4 5">Belongs to the RlpA family.</text>
</comment>
<dbReference type="PANTHER" id="PTHR34183">
    <property type="entry name" value="ENDOLYTIC PEPTIDOGLYCAN TRANSGLYCOSYLASE RLPA"/>
    <property type="match status" value="1"/>
</dbReference>